<feature type="domain" description="Tautomerase cis-CaaD-like" evidence="1">
    <location>
        <begin position="1"/>
        <end position="141"/>
    </location>
</feature>
<dbReference type="GeneID" id="30975339"/>
<accession>A0A1L9WQJ8</accession>
<evidence type="ECO:0000313" key="3">
    <source>
        <dbReference type="Proteomes" id="UP000184546"/>
    </source>
</evidence>
<sequence>MPLWQIYSPPGTFTPEAKSSVATDITKRYTSIGLPAFYVVIQFHELKPEDVYVGGRVATNAKRPFVRAVVTHIAVVQPNSDAAYRHTTNWLDKVFKEHVLDKGYDVEYHVEETERRLWKINGMIPPPYRSEEEKVWARENRAVEYEGAFAEEGEGKAGGKAAL</sequence>
<dbReference type="Pfam" id="PF14832">
    <property type="entry name" value="Tautomerase_3"/>
    <property type="match status" value="1"/>
</dbReference>
<dbReference type="EMBL" id="KV878980">
    <property type="protein sequence ID" value="OJJ98464.1"/>
    <property type="molecule type" value="Genomic_DNA"/>
</dbReference>
<name>A0A1L9WQJ8_ASPA1</name>
<protein>
    <recommendedName>
        <fullName evidence="1">Tautomerase cis-CaaD-like domain-containing protein</fullName>
    </recommendedName>
</protein>
<keyword evidence="3" id="KW-1185">Reference proteome</keyword>
<organism evidence="2 3">
    <name type="scientific">Aspergillus aculeatus (strain ATCC 16872 / CBS 172.66 / WB 5094)</name>
    <dbReference type="NCBI Taxonomy" id="690307"/>
    <lineage>
        <taxon>Eukaryota</taxon>
        <taxon>Fungi</taxon>
        <taxon>Dikarya</taxon>
        <taxon>Ascomycota</taxon>
        <taxon>Pezizomycotina</taxon>
        <taxon>Eurotiomycetes</taxon>
        <taxon>Eurotiomycetidae</taxon>
        <taxon>Eurotiales</taxon>
        <taxon>Aspergillaceae</taxon>
        <taxon>Aspergillus</taxon>
        <taxon>Aspergillus subgen. Circumdati</taxon>
    </lineage>
</organism>
<dbReference type="RefSeq" id="XP_020054804.1">
    <property type="nucleotide sequence ID" value="XM_020201525.1"/>
</dbReference>
<dbReference type="VEuPathDB" id="FungiDB:ASPACDRAFT_44974"/>
<evidence type="ECO:0000313" key="2">
    <source>
        <dbReference type="EMBL" id="OJJ98464.1"/>
    </source>
</evidence>
<dbReference type="Gene3D" id="3.30.429.10">
    <property type="entry name" value="Macrophage Migration Inhibitory Factor"/>
    <property type="match status" value="1"/>
</dbReference>
<dbReference type="OrthoDB" id="2129288at2759"/>
<evidence type="ECO:0000259" key="1">
    <source>
        <dbReference type="Pfam" id="PF14832"/>
    </source>
</evidence>
<dbReference type="AlphaFoldDB" id="A0A1L9WQJ8"/>
<reference evidence="3" key="1">
    <citation type="journal article" date="2017" name="Genome Biol.">
        <title>Comparative genomics reveals high biological diversity and specific adaptations in the industrially and medically important fungal genus Aspergillus.</title>
        <authorList>
            <person name="de Vries R.P."/>
            <person name="Riley R."/>
            <person name="Wiebenga A."/>
            <person name="Aguilar-Osorio G."/>
            <person name="Amillis S."/>
            <person name="Uchima C.A."/>
            <person name="Anderluh G."/>
            <person name="Asadollahi M."/>
            <person name="Askin M."/>
            <person name="Barry K."/>
            <person name="Battaglia E."/>
            <person name="Bayram O."/>
            <person name="Benocci T."/>
            <person name="Braus-Stromeyer S.A."/>
            <person name="Caldana C."/>
            <person name="Canovas D."/>
            <person name="Cerqueira G.C."/>
            <person name="Chen F."/>
            <person name="Chen W."/>
            <person name="Choi C."/>
            <person name="Clum A."/>
            <person name="Dos Santos R.A."/>
            <person name="Damasio A.R."/>
            <person name="Diallinas G."/>
            <person name="Emri T."/>
            <person name="Fekete E."/>
            <person name="Flipphi M."/>
            <person name="Freyberg S."/>
            <person name="Gallo A."/>
            <person name="Gournas C."/>
            <person name="Habgood R."/>
            <person name="Hainaut M."/>
            <person name="Harispe M.L."/>
            <person name="Henrissat B."/>
            <person name="Hilden K.S."/>
            <person name="Hope R."/>
            <person name="Hossain A."/>
            <person name="Karabika E."/>
            <person name="Karaffa L."/>
            <person name="Karanyi Z."/>
            <person name="Krasevec N."/>
            <person name="Kuo A."/>
            <person name="Kusch H."/>
            <person name="LaButti K."/>
            <person name="Lagendijk E.L."/>
            <person name="Lapidus A."/>
            <person name="Levasseur A."/>
            <person name="Lindquist E."/>
            <person name="Lipzen A."/>
            <person name="Logrieco A.F."/>
            <person name="MacCabe A."/>
            <person name="Maekelae M.R."/>
            <person name="Malavazi I."/>
            <person name="Melin P."/>
            <person name="Meyer V."/>
            <person name="Mielnichuk N."/>
            <person name="Miskei M."/>
            <person name="Molnar A.P."/>
            <person name="Mule G."/>
            <person name="Ngan C.Y."/>
            <person name="Orejas M."/>
            <person name="Orosz E."/>
            <person name="Ouedraogo J.P."/>
            <person name="Overkamp K.M."/>
            <person name="Park H.-S."/>
            <person name="Perrone G."/>
            <person name="Piumi F."/>
            <person name="Punt P.J."/>
            <person name="Ram A.F."/>
            <person name="Ramon A."/>
            <person name="Rauscher S."/>
            <person name="Record E."/>
            <person name="Riano-Pachon D.M."/>
            <person name="Robert V."/>
            <person name="Roehrig J."/>
            <person name="Ruller R."/>
            <person name="Salamov A."/>
            <person name="Salih N.S."/>
            <person name="Samson R.A."/>
            <person name="Sandor E."/>
            <person name="Sanguinetti M."/>
            <person name="Schuetze T."/>
            <person name="Sepcic K."/>
            <person name="Shelest E."/>
            <person name="Sherlock G."/>
            <person name="Sophianopoulou V."/>
            <person name="Squina F.M."/>
            <person name="Sun H."/>
            <person name="Susca A."/>
            <person name="Todd R.B."/>
            <person name="Tsang A."/>
            <person name="Unkles S.E."/>
            <person name="van de Wiele N."/>
            <person name="van Rossen-Uffink D."/>
            <person name="Oliveira J.V."/>
            <person name="Vesth T.C."/>
            <person name="Visser J."/>
            <person name="Yu J.-H."/>
            <person name="Zhou M."/>
            <person name="Andersen M.R."/>
            <person name="Archer D.B."/>
            <person name="Baker S.E."/>
            <person name="Benoit I."/>
            <person name="Brakhage A.A."/>
            <person name="Braus G.H."/>
            <person name="Fischer R."/>
            <person name="Frisvad J.C."/>
            <person name="Goldman G.H."/>
            <person name="Houbraken J."/>
            <person name="Oakley B."/>
            <person name="Pocsi I."/>
            <person name="Scazzocchio C."/>
            <person name="Seiboth B."/>
            <person name="vanKuyk P.A."/>
            <person name="Wortman J."/>
            <person name="Dyer P.S."/>
            <person name="Grigoriev I.V."/>
        </authorList>
    </citation>
    <scope>NUCLEOTIDE SEQUENCE [LARGE SCALE GENOMIC DNA]</scope>
    <source>
        <strain evidence="3">ATCC 16872 / CBS 172.66 / WB 5094</strain>
    </source>
</reference>
<dbReference type="Proteomes" id="UP000184546">
    <property type="component" value="Unassembled WGS sequence"/>
</dbReference>
<proteinExistence type="predicted"/>
<dbReference type="SUPFAM" id="SSF55331">
    <property type="entry name" value="Tautomerase/MIF"/>
    <property type="match status" value="1"/>
</dbReference>
<dbReference type="InterPro" id="IPR028116">
    <property type="entry name" value="Cis-CaaD-like"/>
</dbReference>
<gene>
    <name evidence="2" type="ORF">ASPACDRAFT_44974</name>
</gene>
<dbReference type="OMA" id="FEYHVDE"/>
<dbReference type="InterPro" id="IPR014347">
    <property type="entry name" value="Tautomerase/MIF_sf"/>
</dbReference>